<dbReference type="EMBL" id="HBHK01001721">
    <property type="protein sequence ID" value="CAD9664513.1"/>
    <property type="molecule type" value="Transcribed_RNA"/>
</dbReference>
<keyword evidence="5 7" id="KW-1133">Transmembrane helix</keyword>
<feature type="transmembrane region" description="Helical" evidence="7">
    <location>
        <begin position="808"/>
        <end position="831"/>
    </location>
</feature>
<feature type="transmembrane region" description="Helical" evidence="7">
    <location>
        <begin position="44"/>
        <end position="65"/>
    </location>
</feature>
<dbReference type="InterPro" id="IPR004869">
    <property type="entry name" value="MMPL_dom"/>
</dbReference>
<dbReference type="PANTHER" id="PTHR33406:SF6">
    <property type="entry name" value="MEMBRANE PROTEIN YDGH-RELATED"/>
    <property type="match status" value="1"/>
</dbReference>
<evidence type="ECO:0000256" key="7">
    <source>
        <dbReference type="SAM" id="Phobius"/>
    </source>
</evidence>
<dbReference type="GO" id="GO:0005886">
    <property type="term" value="C:plasma membrane"/>
    <property type="evidence" value="ECO:0007669"/>
    <property type="project" value="UniProtKB-SubCell"/>
</dbReference>
<dbReference type="InterPro" id="IPR000731">
    <property type="entry name" value="SSD"/>
</dbReference>
<feature type="transmembrane region" description="Helical" evidence="7">
    <location>
        <begin position="764"/>
        <end position="787"/>
    </location>
</feature>
<organism evidence="9">
    <name type="scientific">Mucochytrium quahogii</name>
    <dbReference type="NCBI Taxonomy" id="96639"/>
    <lineage>
        <taxon>Eukaryota</taxon>
        <taxon>Sar</taxon>
        <taxon>Stramenopiles</taxon>
        <taxon>Bigyra</taxon>
        <taxon>Labyrinthulomycetes</taxon>
        <taxon>Thraustochytrida</taxon>
        <taxon>Thraustochytriidae</taxon>
        <taxon>Mucochytrium</taxon>
    </lineage>
</organism>
<keyword evidence="3" id="KW-1003">Cell membrane</keyword>
<feature type="transmembrane region" description="Helical" evidence="7">
    <location>
        <begin position="724"/>
        <end position="744"/>
    </location>
</feature>
<dbReference type="InterPro" id="IPR050545">
    <property type="entry name" value="Mycobact_MmpL"/>
</dbReference>
<evidence type="ECO:0000256" key="3">
    <source>
        <dbReference type="ARBA" id="ARBA00022475"/>
    </source>
</evidence>
<dbReference type="SUPFAM" id="SSF82866">
    <property type="entry name" value="Multidrug efflux transporter AcrB transmembrane domain"/>
    <property type="match status" value="2"/>
</dbReference>
<reference evidence="9" key="1">
    <citation type="submission" date="2021-01" db="EMBL/GenBank/DDBJ databases">
        <authorList>
            <person name="Corre E."/>
            <person name="Pelletier E."/>
            <person name="Niang G."/>
            <person name="Scheremetjew M."/>
            <person name="Finn R."/>
            <person name="Kale V."/>
            <person name="Holt S."/>
            <person name="Cochrane G."/>
            <person name="Meng A."/>
            <person name="Brown T."/>
            <person name="Cohen L."/>
        </authorList>
    </citation>
    <scope>NUCLEOTIDE SEQUENCE</scope>
    <source>
        <strain evidence="9">NY070348D</strain>
    </source>
</reference>
<feature type="transmembrane region" description="Helical" evidence="7">
    <location>
        <begin position="334"/>
        <end position="353"/>
    </location>
</feature>
<proteinExistence type="inferred from homology"/>
<gene>
    <name evidence="9" type="ORF">QSP1433_LOCUS1046</name>
</gene>
<feature type="transmembrane region" description="Helical" evidence="7">
    <location>
        <begin position="287"/>
        <end position="307"/>
    </location>
</feature>
<dbReference type="PANTHER" id="PTHR33406">
    <property type="entry name" value="MEMBRANE PROTEIN MJ1562-RELATED"/>
    <property type="match status" value="1"/>
</dbReference>
<feature type="domain" description="SSD" evidence="8">
    <location>
        <begin position="256"/>
        <end position="385"/>
    </location>
</feature>
<name>A0A7S2R9E0_9STRA</name>
<dbReference type="Pfam" id="PF03176">
    <property type="entry name" value="MMPL"/>
    <property type="match status" value="2"/>
</dbReference>
<accession>A0A7S2R9E0</accession>
<dbReference type="Gene3D" id="1.20.1640.10">
    <property type="entry name" value="Multidrug efflux transporter AcrB transmembrane domain"/>
    <property type="match status" value="2"/>
</dbReference>
<feature type="transmembrane region" description="Helical" evidence="7">
    <location>
        <begin position="697"/>
        <end position="717"/>
    </location>
</feature>
<evidence type="ECO:0000259" key="8">
    <source>
        <dbReference type="PROSITE" id="PS50156"/>
    </source>
</evidence>
<evidence type="ECO:0000313" key="9">
    <source>
        <dbReference type="EMBL" id="CAD9664513.1"/>
    </source>
</evidence>
<comment type="similarity">
    <text evidence="2">Belongs to the resistance-nodulation-cell division (RND) (TC 2.A.6) family. MmpL subfamily.</text>
</comment>
<feature type="transmembrane region" description="Helical" evidence="7">
    <location>
        <begin position="843"/>
        <end position="868"/>
    </location>
</feature>
<evidence type="ECO:0000256" key="5">
    <source>
        <dbReference type="ARBA" id="ARBA00022989"/>
    </source>
</evidence>
<feature type="transmembrane region" description="Helical" evidence="7">
    <location>
        <begin position="365"/>
        <end position="384"/>
    </location>
</feature>
<keyword evidence="6 7" id="KW-0472">Membrane</keyword>
<keyword evidence="4 7" id="KW-0812">Transmembrane</keyword>
<feature type="transmembrane region" description="Helical" evidence="7">
    <location>
        <begin position="471"/>
        <end position="490"/>
    </location>
</feature>
<evidence type="ECO:0000256" key="4">
    <source>
        <dbReference type="ARBA" id="ARBA00022692"/>
    </source>
</evidence>
<comment type="subcellular location">
    <subcellularLocation>
        <location evidence="1">Cell membrane</location>
        <topology evidence="1">Multi-pass membrane protein</topology>
    </subcellularLocation>
</comment>
<evidence type="ECO:0000256" key="6">
    <source>
        <dbReference type="ARBA" id="ARBA00023136"/>
    </source>
</evidence>
<evidence type="ECO:0000256" key="1">
    <source>
        <dbReference type="ARBA" id="ARBA00004651"/>
    </source>
</evidence>
<feature type="transmembrane region" description="Helical" evidence="7">
    <location>
        <begin position="252"/>
        <end position="275"/>
    </location>
</feature>
<sequence length="892" mass="100104">MMSSALDSPLIQAENVGWSGGVRVQFGGGPQFEKFLIVLKRWRFLIVIFWLVVLIWGGITGPAFLKLGSDIFHAPDGTLAAKAEGSFSERFPSTSEQLPVIVLFECKLFAECEYIESEAIAAIHREMMKHVLIFNETNNNVLRINSWFDFNGTYLDQLKGQFVNSKRRAMYDNILVRSTNHTSSRYEFVSFLSELIERLNPEPTPYVIGVTGIDALDKEVIDAAKSQIIRIDMFTIPIALFLLGYMIGSLRLLCVAVLNIVVSVLAGFGIMSFAIQSLNMPQPESATAQLMEVISLALSVDYSLFLLRRFRDEIKRGSTPSCAIYMTMYRAGHVVFMSSVTIILVMLGFLIIPSDTIRMDGCSCAVGITMCMIVSLTLIPALLYSFPVFFSTFHQCTASQTSEDNLLDGGTFGVHERGFDYMNVLDSEYGDDMVTDASIAHEGGTAAVRDGDVHPMFKTWRFRITKRVTAFPYNILSVIVLYLLVIPLAWQITRIDLNQDIFHVLPRGSETTQRLHRMYYEFSGGTFAPYFVLVNLPRPTEHNHGNQERVLNPKLFSTIQRVSERIYAETDCSLEGINSIGYIEGEKMDVKKAAFYLNTHQLLCEYDTEICVRASRYKFIWDQTVNSQGDSLLIELVVPFFPFDGRSAGFIETVNRIIHQEMKLHNLNTGTDAEKIEMYLDGFQVGADAMQKQVYSLYPILVVATLTSVFLALGFFLKSYFVPFRLALTLFLPLFAVFGVAVLIYQDGVLNWTGINSLSSTEGFFWSIPIMIITMIVGFSLDYDVFLISRIAEHRSSGYEVQAAIVKAVCETGGTITTAGVIMFVAFFGMLFSDQPLVNHAGFLLSMTILVDTFIVNSILVPALISIGDRIAWMPTKMPMHHLITLDSPEFQ</sequence>
<dbReference type="PROSITE" id="PS50156">
    <property type="entry name" value="SSD"/>
    <property type="match status" value="1"/>
</dbReference>
<protein>
    <recommendedName>
        <fullName evidence="8">SSD domain-containing protein</fullName>
    </recommendedName>
</protein>
<dbReference type="AlphaFoldDB" id="A0A7S2R9E0"/>
<evidence type="ECO:0000256" key="2">
    <source>
        <dbReference type="ARBA" id="ARBA00010157"/>
    </source>
</evidence>
<feature type="transmembrane region" description="Helical" evidence="7">
    <location>
        <begin position="228"/>
        <end position="245"/>
    </location>
</feature>